<evidence type="ECO:0000256" key="1">
    <source>
        <dbReference type="ARBA" id="ARBA00001961"/>
    </source>
</evidence>
<evidence type="ECO:0000256" key="5">
    <source>
        <dbReference type="ARBA" id="ARBA00023180"/>
    </source>
</evidence>
<dbReference type="GO" id="GO:0016705">
    <property type="term" value="F:oxidoreductase activity, acting on paired donors, with incorporation or reduction of molecular oxygen"/>
    <property type="evidence" value="ECO:0007669"/>
    <property type="project" value="InterPro"/>
</dbReference>
<comment type="cofactor">
    <cofactor evidence="1">
        <name>L-ascorbate</name>
        <dbReference type="ChEBI" id="CHEBI:38290"/>
    </cofactor>
</comment>
<dbReference type="PANTHER" id="PTHR13986:SF8">
    <property type="entry name" value="PROLYL 3-HYDROXYLASE 1-LIKE PROTEIN"/>
    <property type="match status" value="1"/>
</dbReference>
<evidence type="ECO:0000256" key="3">
    <source>
        <dbReference type="ARBA" id="ARBA00022964"/>
    </source>
</evidence>
<keyword evidence="3" id="KW-0223">Dioxygenase</keyword>
<dbReference type="OrthoDB" id="8517835at2759"/>
<evidence type="ECO:0000256" key="2">
    <source>
        <dbReference type="ARBA" id="ARBA00022729"/>
    </source>
</evidence>
<dbReference type="SMART" id="SM00702">
    <property type="entry name" value="P4Hc"/>
    <property type="match status" value="1"/>
</dbReference>
<dbReference type="Pfam" id="PF13640">
    <property type="entry name" value="2OG-FeII_Oxy_3"/>
    <property type="match status" value="1"/>
</dbReference>
<dbReference type="InterPro" id="IPR056585">
    <property type="entry name" value="Leprecan_dom"/>
</dbReference>
<dbReference type="GO" id="GO:0005783">
    <property type="term" value="C:endoplasmic reticulum"/>
    <property type="evidence" value="ECO:0007669"/>
    <property type="project" value="TreeGrafter"/>
</dbReference>
<keyword evidence="2" id="KW-0732">Signal</keyword>
<dbReference type="EMBL" id="OB661130">
    <property type="protein sequence ID" value="CAD7227416.1"/>
    <property type="molecule type" value="Genomic_DNA"/>
</dbReference>
<dbReference type="GO" id="GO:0031418">
    <property type="term" value="F:L-ascorbic acid binding"/>
    <property type="evidence" value="ECO:0007669"/>
    <property type="project" value="InterPro"/>
</dbReference>
<sequence>MAALLKRSLCESQCQEALLGRSIVLDPEVEEKFEDLIPYDFLQLCYYSQSQDSQSAAEASFTYLVKHVGDINTRINFQLYTSDETVNTQQLEDLEEKDAIAYAKRIEHDQETSFADLKPFNQIERFSTTTTPIWSQDRGHDGVGYDKQLKRTLNPYEDFIGLPLPELCLLVELGEVSLDDLALTLRVVTSVVAYFREVFELPALYLDYASFSCRIPDKGFLLTFSIILYLNEVADAGEFIFVDSLSEKNIEAAVAPKCGRAVAFKSDRHNLHGVRPVMDGHRCTLSAWCTENPIYEDNNYLAAEVYLKRKLDGGSIDDVITYLLKHVATKPLMQKYEAFVTHQKLNIAENEVPNGENELSLEQLSMTSLLEQSFCESQCQEDFFGRRIVLDSEMEEKFQDLIPYDFLQLCYYRQSQNLQNAANASFTYLVKHVEDIDTRSNFELYISDANVDTQQLEDLEEKTFGVTFKQAMNSYENQDYLKSMKHLEQALEEYFNAHDDCSLLYLNEFPGLAAEHLVQLNETACERLEALARKSENAILRGRPAFNRSDMYGERVQSDPYGPYDKAIAIASYPVLKPLQNRSAAVRLTIVSRDENHALEKCPHHASELCLF</sequence>
<proteinExistence type="predicted"/>
<accession>A0A7R8WBM3</accession>
<organism evidence="6">
    <name type="scientific">Cyprideis torosa</name>
    <dbReference type="NCBI Taxonomy" id="163714"/>
    <lineage>
        <taxon>Eukaryota</taxon>
        <taxon>Metazoa</taxon>
        <taxon>Ecdysozoa</taxon>
        <taxon>Arthropoda</taxon>
        <taxon>Crustacea</taxon>
        <taxon>Oligostraca</taxon>
        <taxon>Ostracoda</taxon>
        <taxon>Podocopa</taxon>
        <taxon>Podocopida</taxon>
        <taxon>Cytherocopina</taxon>
        <taxon>Cytheroidea</taxon>
        <taxon>Cytherideidae</taxon>
        <taxon>Cyprideis</taxon>
    </lineage>
</organism>
<name>A0A7R8WBM3_9CRUS</name>
<keyword evidence="4" id="KW-0560">Oxidoreductase</keyword>
<dbReference type="Gene3D" id="2.60.120.620">
    <property type="entry name" value="q2cbj1_9rhob like domain"/>
    <property type="match status" value="1"/>
</dbReference>
<dbReference type="Pfam" id="PF23557">
    <property type="entry name" value="TPR_leprecan"/>
    <property type="match status" value="2"/>
</dbReference>
<dbReference type="InterPro" id="IPR052284">
    <property type="entry name" value="Collagen_mod_leprecan"/>
</dbReference>
<dbReference type="AlphaFoldDB" id="A0A7R8WBM3"/>
<keyword evidence="5" id="KW-0325">Glycoprotein</keyword>
<dbReference type="PANTHER" id="PTHR13986">
    <property type="entry name" value="PROTEIN LYSINE HYDROXYLATION COMPLEX COMPONENT"/>
    <property type="match status" value="1"/>
</dbReference>
<dbReference type="GO" id="GO:0051213">
    <property type="term" value="F:dioxygenase activity"/>
    <property type="evidence" value="ECO:0007669"/>
    <property type="project" value="UniProtKB-KW"/>
</dbReference>
<dbReference type="GO" id="GO:0005506">
    <property type="term" value="F:iron ion binding"/>
    <property type="evidence" value="ECO:0007669"/>
    <property type="project" value="InterPro"/>
</dbReference>
<gene>
    <name evidence="6" type="ORF">CTOB1V02_LOCUS5323</name>
</gene>
<reference evidence="6" key="1">
    <citation type="submission" date="2020-11" db="EMBL/GenBank/DDBJ databases">
        <authorList>
            <person name="Tran Van P."/>
        </authorList>
    </citation>
    <scope>NUCLEOTIDE SEQUENCE</scope>
</reference>
<evidence type="ECO:0000313" key="6">
    <source>
        <dbReference type="EMBL" id="CAD7227416.1"/>
    </source>
</evidence>
<dbReference type="GO" id="GO:0030199">
    <property type="term" value="P:collagen fibril organization"/>
    <property type="evidence" value="ECO:0007669"/>
    <property type="project" value="TreeGrafter"/>
</dbReference>
<dbReference type="InterPro" id="IPR044862">
    <property type="entry name" value="Pro_4_hyd_alph_FE2OG_OXY"/>
</dbReference>
<protein>
    <submittedName>
        <fullName evidence="6">Uncharacterized protein</fullName>
    </submittedName>
</protein>
<dbReference type="InterPro" id="IPR006620">
    <property type="entry name" value="Pro_4_hyd_alph"/>
</dbReference>
<evidence type="ECO:0000256" key="4">
    <source>
        <dbReference type="ARBA" id="ARBA00023002"/>
    </source>
</evidence>
<dbReference type="GO" id="GO:0005518">
    <property type="term" value="F:collagen binding"/>
    <property type="evidence" value="ECO:0007669"/>
    <property type="project" value="TreeGrafter"/>
</dbReference>